<dbReference type="GO" id="GO:0005794">
    <property type="term" value="C:Golgi apparatus"/>
    <property type="evidence" value="ECO:0007669"/>
    <property type="project" value="TreeGrafter"/>
</dbReference>
<protein>
    <submittedName>
        <fullName evidence="2">Uncharacterized protein</fullName>
    </submittedName>
</protein>
<name>A0A0J0XIP9_9TREE</name>
<dbReference type="InterPro" id="IPR040410">
    <property type="entry name" value="UPF0658_Golgi"/>
</dbReference>
<organism evidence="2 3">
    <name type="scientific">Cutaneotrichosporon oleaginosum</name>
    <dbReference type="NCBI Taxonomy" id="879819"/>
    <lineage>
        <taxon>Eukaryota</taxon>
        <taxon>Fungi</taxon>
        <taxon>Dikarya</taxon>
        <taxon>Basidiomycota</taxon>
        <taxon>Agaricomycotina</taxon>
        <taxon>Tremellomycetes</taxon>
        <taxon>Trichosporonales</taxon>
        <taxon>Trichosporonaceae</taxon>
        <taxon>Cutaneotrichosporon</taxon>
    </lineage>
</organism>
<keyword evidence="1" id="KW-0472">Membrane</keyword>
<feature type="transmembrane region" description="Helical" evidence="1">
    <location>
        <begin position="90"/>
        <end position="115"/>
    </location>
</feature>
<dbReference type="EMBL" id="KQ087225">
    <property type="protein sequence ID" value="KLT40956.1"/>
    <property type="molecule type" value="Genomic_DNA"/>
</dbReference>
<keyword evidence="3" id="KW-1185">Reference proteome</keyword>
<dbReference type="AlphaFoldDB" id="A0A0J0XIP9"/>
<feature type="transmembrane region" description="Helical" evidence="1">
    <location>
        <begin position="189"/>
        <end position="211"/>
    </location>
</feature>
<sequence length="320" mass="35732">MPPSNKQTLGVSVYMAIFVLGRLFSLLYSLDAIRARNVIQLVLHICFQLCMFVYAVTEIPQTRSALRNLDDARACVPRGGTYDCLGKGSLYFILLNILVWPIVITAIATAGYVFLARRLYVQFGWEEFRILNASIGLKRACRASRLTTGMYRTYACMVSLLKLLAFFASAFCMAYIVLITALWRDKTELIITVIALPVFYPTIAVTGWALITEDAALMLVSLFLLFAGEAYFVYKLASLWLPRTAKLYTSTRATLAVFSAFAILVLLAVLGNGVACLLNFGKGLLPAHQERRQRAAAVFQPSVAREKGQERHVEERLVIE</sequence>
<dbReference type="Proteomes" id="UP000053611">
    <property type="component" value="Unassembled WGS sequence"/>
</dbReference>
<feature type="transmembrane region" description="Helical" evidence="1">
    <location>
        <begin position="160"/>
        <end position="183"/>
    </location>
</feature>
<feature type="transmembrane region" description="Helical" evidence="1">
    <location>
        <begin position="12"/>
        <end position="30"/>
    </location>
</feature>
<dbReference type="GeneID" id="28981054"/>
<evidence type="ECO:0000256" key="1">
    <source>
        <dbReference type="SAM" id="Phobius"/>
    </source>
</evidence>
<evidence type="ECO:0000313" key="2">
    <source>
        <dbReference type="EMBL" id="KLT40956.1"/>
    </source>
</evidence>
<accession>A0A0J0XIP9</accession>
<reference evidence="2 3" key="1">
    <citation type="submission" date="2015-03" db="EMBL/GenBank/DDBJ databases">
        <title>Genomics and transcriptomics of the oil-accumulating basidiomycete yeast T. oleaginosus allow insights into substrate utilization and the diverse evolutionary trajectories of mating systems in fungi.</title>
        <authorList>
            <consortium name="DOE Joint Genome Institute"/>
            <person name="Kourist R."/>
            <person name="Kracht O."/>
            <person name="Bracharz F."/>
            <person name="Lipzen A."/>
            <person name="Nolan M."/>
            <person name="Ohm R."/>
            <person name="Grigoriev I."/>
            <person name="Sun S."/>
            <person name="Heitman J."/>
            <person name="Bruck T."/>
            <person name="Nowrousian M."/>
        </authorList>
    </citation>
    <scope>NUCLEOTIDE SEQUENCE [LARGE SCALE GENOMIC DNA]</scope>
    <source>
        <strain evidence="2 3">IBC0246</strain>
    </source>
</reference>
<dbReference type="RefSeq" id="XP_018277447.1">
    <property type="nucleotide sequence ID" value="XM_018420451.1"/>
</dbReference>
<keyword evidence="1" id="KW-1133">Transmembrane helix</keyword>
<feature type="transmembrane region" description="Helical" evidence="1">
    <location>
        <begin position="216"/>
        <end position="234"/>
    </location>
</feature>
<feature type="transmembrane region" description="Helical" evidence="1">
    <location>
        <begin position="254"/>
        <end position="281"/>
    </location>
</feature>
<dbReference type="PANTHER" id="PTHR34391:SF1">
    <property type="entry name" value="UPF0658 GOLGI APPARATUS MEMBRANE PROTEIN C1952.10C-RELATED"/>
    <property type="match status" value="1"/>
</dbReference>
<proteinExistence type="predicted"/>
<dbReference type="PANTHER" id="PTHR34391">
    <property type="entry name" value="UPF0658 GOLGI APPARATUS MEMBRANE PROTEIN C1952.10C-RELATED"/>
    <property type="match status" value="1"/>
</dbReference>
<evidence type="ECO:0000313" key="3">
    <source>
        <dbReference type="Proteomes" id="UP000053611"/>
    </source>
</evidence>
<keyword evidence="1" id="KW-0812">Transmembrane</keyword>
<gene>
    <name evidence="2" type="ORF">CC85DRAFT_248507</name>
</gene>
<dbReference type="OrthoDB" id="2448307at2759"/>
<feature type="transmembrane region" description="Helical" evidence="1">
    <location>
        <begin position="37"/>
        <end position="57"/>
    </location>
</feature>